<evidence type="ECO:0000313" key="4">
    <source>
        <dbReference type="Proteomes" id="UP000037505"/>
    </source>
</evidence>
<dbReference type="Proteomes" id="UP000037505">
    <property type="component" value="Unassembled WGS sequence"/>
</dbReference>
<dbReference type="EMBL" id="JNOM01000001">
    <property type="protein sequence ID" value="KNG91611.1"/>
    <property type="molecule type" value="Genomic_DNA"/>
</dbReference>
<feature type="domain" description="DUF6590" evidence="2">
    <location>
        <begin position="214"/>
        <end position="368"/>
    </location>
</feature>
<dbReference type="GeneID" id="26802065"/>
<evidence type="ECO:0000259" key="2">
    <source>
        <dbReference type="Pfam" id="PF20233"/>
    </source>
</evidence>
<dbReference type="PANTHER" id="PTHR35391">
    <property type="entry name" value="C2H2-TYPE DOMAIN-CONTAINING PROTEIN-RELATED"/>
    <property type="match status" value="1"/>
</dbReference>
<dbReference type="Pfam" id="PF20233">
    <property type="entry name" value="DUF6590"/>
    <property type="match status" value="1"/>
</dbReference>
<reference evidence="3 4" key="1">
    <citation type="submission" date="2014-06" db="EMBL/GenBank/DDBJ databases">
        <title>The Genome of the Aflatoxigenic Filamentous Fungus Aspergillus nomius.</title>
        <authorList>
            <person name="Moore M.G."/>
            <person name="Shannon B.M."/>
            <person name="Brian M.M."/>
        </authorList>
    </citation>
    <scope>NUCLEOTIDE SEQUENCE [LARGE SCALE GENOMIC DNA]</scope>
    <source>
        <strain evidence="3 4">NRRL 13137</strain>
    </source>
</reference>
<feature type="region of interest" description="Disordered" evidence="1">
    <location>
        <begin position="177"/>
        <end position="203"/>
    </location>
</feature>
<sequence>MASDRDPRREPTRRRQSGLSHEGVCNSTRLSLVDIPAKTPNDRELSRSQPTLPSPEYANSPRYQGNHRLPFQAPNEQPPVPIQQPSATHPGGNYTLGQGHFMGQPQSAHANISHTGHHLPSMTSHGTGGGQGYIGYLPHPQSVDNVTYALSKATIGPPSPGSLGYTRDNKGYSSVNNATSNGQFTHQNIPPPVTSGPTPSEPLDSRYRVQEHPRTFFKVGRVFAVVWHEGMGNAAPLKGGTKSHASDRELITDGKFGAKIFTDIRRMVVFKEQAQCAWCFPVHTYSRLGVAKASVDPSKHAIIYIKGTRPAYGPNEPKMTKDPLEVTPEPYQKLHMMSRLNFGKIYTVEHNQRVLPVGNISEESMAKFHLYAKRETELGY</sequence>
<dbReference type="RefSeq" id="XP_015412534.1">
    <property type="nucleotide sequence ID" value="XM_015545519.1"/>
</dbReference>
<dbReference type="STRING" id="1509407.A0A0L1JIN7"/>
<feature type="compositionally biased region" description="Basic and acidic residues" evidence="1">
    <location>
        <begin position="1"/>
        <end position="10"/>
    </location>
</feature>
<organism evidence="3 4">
    <name type="scientific">Aspergillus nomiae NRRL (strain ATCC 15546 / NRRL 13137 / CBS 260.88 / M93)</name>
    <dbReference type="NCBI Taxonomy" id="1509407"/>
    <lineage>
        <taxon>Eukaryota</taxon>
        <taxon>Fungi</taxon>
        <taxon>Dikarya</taxon>
        <taxon>Ascomycota</taxon>
        <taxon>Pezizomycotina</taxon>
        <taxon>Eurotiomycetes</taxon>
        <taxon>Eurotiomycetidae</taxon>
        <taxon>Eurotiales</taxon>
        <taxon>Aspergillaceae</taxon>
        <taxon>Aspergillus</taxon>
        <taxon>Aspergillus subgen. Circumdati</taxon>
    </lineage>
</organism>
<comment type="caution">
    <text evidence="3">The sequence shown here is derived from an EMBL/GenBank/DDBJ whole genome shotgun (WGS) entry which is preliminary data.</text>
</comment>
<feature type="compositionally biased region" description="Polar residues" evidence="1">
    <location>
        <begin position="177"/>
        <end position="188"/>
    </location>
</feature>
<name>A0A0L1JIN7_ASPN3</name>
<protein>
    <recommendedName>
        <fullName evidence="2">DUF6590 domain-containing protein</fullName>
    </recommendedName>
</protein>
<proteinExistence type="predicted"/>
<accession>A0A0L1JIN7</accession>
<dbReference type="InterPro" id="IPR046497">
    <property type="entry name" value="DUF6590"/>
</dbReference>
<evidence type="ECO:0000313" key="3">
    <source>
        <dbReference type="EMBL" id="KNG91611.1"/>
    </source>
</evidence>
<feature type="region of interest" description="Disordered" evidence="1">
    <location>
        <begin position="1"/>
        <end position="126"/>
    </location>
</feature>
<feature type="compositionally biased region" description="Polar residues" evidence="1">
    <location>
        <begin position="104"/>
        <end position="114"/>
    </location>
</feature>
<dbReference type="PANTHER" id="PTHR35391:SF5">
    <property type="entry name" value="DUF6590 DOMAIN-CONTAINING PROTEIN"/>
    <property type="match status" value="1"/>
</dbReference>
<keyword evidence="4" id="KW-1185">Reference proteome</keyword>
<dbReference type="AlphaFoldDB" id="A0A0L1JIN7"/>
<dbReference type="OrthoDB" id="3559580at2759"/>
<gene>
    <name evidence="3" type="ORF">ANOM_000261</name>
</gene>
<evidence type="ECO:0000256" key="1">
    <source>
        <dbReference type="SAM" id="MobiDB-lite"/>
    </source>
</evidence>